<evidence type="ECO:0000313" key="2">
    <source>
        <dbReference type="EMBL" id="OGH60134.1"/>
    </source>
</evidence>
<keyword evidence="1" id="KW-1133">Transmembrane helix</keyword>
<evidence type="ECO:0000313" key="3">
    <source>
        <dbReference type="Proteomes" id="UP000177067"/>
    </source>
</evidence>
<keyword evidence="1" id="KW-0472">Membrane</keyword>
<feature type="transmembrane region" description="Helical" evidence="1">
    <location>
        <begin position="82"/>
        <end position="98"/>
    </location>
</feature>
<accession>A0A1F6LLE1</accession>
<organism evidence="2 3">
    <name type="scientific">Candidatus Magasanikbacteria bacterium RIFCSPHIGHO2_01_FULL_33_34</name>
    <dbReference type="NCBI Taxonomy" id="1798671"/>
    <lineage>
        <taxon>Bacteria</taxon>
        <taxon>Candidatus Magasanikiibacteriota</taxon>
    </lineage>
</organism>
<protein>
    <submittedName>
        <fullName evidence="2">Uncharacterized protein</fullName>
    </submittedName>
</protein>
<feature type="transmembrane region" description="Helical" evidence="1">
    <location>
        <begin position="7"/>
        <end position="28"/>
    </location>
</feature>
<keyword evidence="1" id="KW-0812">Transmembrane</keyword>
<feature type="transmembrane region" description="Helical" evidence="1">
    <location>
        <begin position="104"/>
        <end position="122"/>
    </location>
</feature>
<dbReference type="AlphaFoldDB" id="A0A1F6LLE1"/>
<gene>
    <name evidence="2" type="ORF">A2725_00600</name>
</gene>
<dbReference type="Proteomes" id="UP000177067">
    <property type="component" value="Unassembled WGS sequence"/>
</dbReference>
<name>A0A1F6LLE1_9BACT</name>
<evidence type="ECO:0000256" key="1">
    <source>
        <dbReference type="SAM" id="Phobius"/>
    </source>
</evidence>
<proteinExistence type="predicted"/>
<feature type="transmembrane region" description="Helical" evidence="1">
    <location>
        <begin position="40"/>
        <end position="61"/>
    </location>
</feature>
<sequence length="129" mass="14810">MNLRQYLIIMVLGTVLCWISLFFVLVNIDPFEANFVSFAFFYVSVFLAMIGTFSIILFLFYRGIKKATTPMYYQVQKSFRDSIVVAIFLTVLLYLQGSGLINTWNFLILILATISLSIFLIFNNKANTA</sequence>
<comment type="caution">
    <text evidence="2">The sequence shown here is derived from an EMBL/GenBank/DDBJ whole genome shotgun (WGS) entry which is preliminary data.</text>
</comment>
<dbReference type="EMBL" id="MFPS01000003">
    <property type="protein sequence ID" value="OGH60134.1"/>
    <property type="molecule type" value="Genomic_DNA"/>
</dbReference>
<reference evidence="2 3" key="1">
    <citation type="journal article" date="2016" name="Nat. Commun.">
        <title>Thousands of microbial genomes shed light on interconnected biogeochemical processes in an aquifer system.</title>
        <authorList>
            <person name="Anantharaman K."/>
            <person name="Brown C.T."/>
            <person name="Hug L.A."/>
            <person name="Sharon I."/>
            <person name="Castelle C.J."/>
            <person name="Probst A.J."/>
            <person name="Thomas B.C."/>
            <person name="Singh A."/>
            <person name="Wilkins M.J."/>
            <person name="Karaoz U."/>
            <person name="Brodie E.L."/>
            <person name="Williams K.H."/>
            <person name="Hubbard S.S."/>
            <person name="Banfield J.F."/>
        </authorList>
    </citation>
    <scope>NUCLEOTIDE SEQUENCE [LARGE SCALE GENOMIC DNA]</scope>
</reference>